<dbReference type="InterPro" id="IPR036457">
    <property type="entry name" value="PPM-type-like_dom_sf"/>
</dbReference>
<evidence type="ECO:0000259" key="5">
    <source>
        <dbReference type="SMART" id="SM00331"/>
    </source>
</evidence>
<feature type="transmembrane region" description="Helical" evidence="4">
    <location>
        <begin position="336"/>
        <end position="356"/>
    </location>
</feature>
<keyword evidence="6" id="KW-0723">Serine/threonine-protein kinase</keyword>
<protein>
    <submittedName>
        <fullName evidence="6">Serine/threonine protein kinases, putative</fullName>
    </submittedName>
</protein>
<evidence type="ECO:0000313" key="7">
    <source>
        <dbReference type="Proteomes" id="UP000004095"/>
    </source>
</evidence>
<dbReference type="Gene3D" id="1.25.40.10">
    <property type="entry name" value="Tetratricopeptide repeat domain"/>
    <property type="match status" value="2"/>
</dbReference>
<keyword evidence="6" id="KW-0418">Kinase</keyword>
<evidence type="ECO:0000256" key="1">
    <source>
        <dbReference type="ARBA" id="ARBA00022801"/>
    </source>
</evidence>
<evidence type="ECO:0000313" key="6">
    <source>
        <dbReference type="EMBL" id="EAY25944.1"/>
    </source>
</evidence>
<keyword evidence="4" id="KW-0472">Membrane</keyword>
<feature type="coiled-coil region" evidence="3">
    <location>
        <begin position="359"/>
        <end position="424"/>
    </location>
</feature>
<dbReference type="Pfam" id="PF07228">
    <property type="entry name" value="SpoIIE"/>
    <property type="match status" value="1"/>
</dbReference>
<dbReference type="InterPro" id="IPR019734">
    <property type="entry name" value="TPR_rpt"/>
</dbReference>
<comment type="caution">
    <text evidence="6">The sequence shown here is derived from an EMBL/GenBank/DDBJ whole genome shotgun (WGS) entry which is preliminary data.</text>
</comment>
<dbReference type="Gene3D" id="3.60.40.10">
    <property type="entry name" value="PPM-type phosphatase domain"/>
    <property type="match status" value="1"/>
</dbReference>
<evidence type="ECO:0000256" key="2">
    <source>
        <dbReference type="PROSITE-ProRule" id="PRU00339"/>
    </source>
</evidence>
<keyword evidence="4" id="KW-0812">Transmembrane</keyword>
<dbReference type="Proteomes" id="UP000004095">
    <property type="component" value="Unassembled WGS sequence"/>
</dbReference>
<dbReference type="eggNOG" id="COG0457">
    <property type="taxonomic scope" value="Bacteria"/>
</dbReference>
<dbReference type="AlphaFoldDB" id="A1ZUC5"/>
<evidence type="ECO:0000256" key="4">
    <source>
        <dbReference type="SAM" id="Phobius"/>
    </source>
</evidence>
<dbReference type="Pfam" id="PF13374">
    <property type="entry name" value="TPR_10"/>
    <property type="match status" value="1"/>
</dbReference>
<dbReference type="SMART" id="SM00028">
    <property type="entry name" value="TPR"/>
    <property type="match status" value="5"/>
</dbReference>
<feature type="domain" description="PPM-type phosphatase" evidence="5">
    <location>
        <begin position="455"/>
        <end position="682"/>
    </location>
</feature>
<dbReference type="EMBL" id="AAWS01000040">
    <property type="protein sequence ID" value="EAY25944.1"/>
    <property type="molecule type" value="Genomic_DNA"/>
</dbReference>
<dbReference type="PANTHER" id="PTHR43156:SF9">
    <property type="entry name" value="HAMP DOMAIN-CONTAINING PROTEIN"/>
    <property type="match status" value="1"/>
</dbReference>
<dbReference type="SUPFAM" id="SSF48452">
    <property type="entry name" value="TPR-like"/>
    <property type="match status" value="2"/>
</dbReference>
<name>A1ZUC5_MICM2</name>
<keyword evidence="2" id="KW-0802">TPR repeat</keyword>
<dbReference type="PANTHER" id="PTHR43156">
    <property type="entry name" value="STAGE II SPORULATION PROTEIN E-RELATED"/>
    <property type="match status" value="1"/>
</dbReference>
<proteinExistence type="predicted"/>
<dbReference type="SMART" id="SM00331">
    <property type="entry name" value="PP2C_SIG"/>
    <property type="match status" value="1"/>
</dbReference>
<evidence type="ECO:0000256" key="3">
    <source>
        <dbReference type="SAM" id="Coils"/>
    </source>
</evidence>
<reference evidence="6 7" key="1">
    <citation type="submission" date="2007-01" db="EMBL/GenBank/DDBJ databases">
        <authorList>
            <person name="Haygood M."/>
            <person name="Podell S."/>
            <person name="Anderson C."/>
            <person name="Hopkinson B."/>
            <person name="Roe K."/>
            <person name="Barbeau K."/>
            <person name="Gaasterland T."/>
            <person name="Ferriera S."/>
            <person name="Johnson J."/>
            <person name="Kravitz S."/>
            <person name="Beeson K."/>
            <person name="Sutton G."/>
            <person name="Rogers Y.-H."/>
            <person name="Friedman R."/>
            <person name="Frazier M."/>
            <person name="Venter J.C."/>
        </authorList>
    </citation>
    <scope>NUCLEOTIDE SEQUENCE [LARGE SCALE GENOMIC DNA]</scope>
    <source>
        <strain evidence="6 7">ATCC 23134</strain>
    </source>
</reference>
<keyword evidence="7" id="KW-1185">Reference proteome</keyword>
<sequence>MQAQKIDSLKAMLEKTPPNIHRITLLNNLAEAYLNKHPTTSIKYAKQARQLGKKLQYMPGYLRSFNHVGIAYIVLSEYDKAIAELLKGLKLADSVRLDSLQGLLNLNIGLIYSKLQKPKEALKHYQTGLMHSLAVKHIKNAIVSYNNIGYTHIAEKRYAKAYLPLFEGLKLAIATKDVKNQGLIYSNLALIYYHQKSYKQAEQTFIKSIDLSKKAKDSFSILGTYVDFIQFYLDTKQTKPVPQHLKDALHLAKVVGSKNFEANFYELYTQYYKTKGDFEKALRYKEQAIGLKDSVFSMKKNKQIARLKANYKHEAEKLVLKQEVALEKKARQTQKMISVIALIGFAAIIIVALLLYRINQKRRKTNQQLAVQKQEAEKQHDVIKEKTMEIQAAYHTLQEVNKELQQTQAEIAAHRDTLQSKNKELSWYRYRIGKSIEAAKLIQTAILPDSTSLRDYFNEYFVLYKPKDVVSGDFYWVDQQQVQTILIVADCTGHGVPGAFMSMVANTLLDNIIKVDKVLDPVGILNLLHKKIKKVLRQEDTRNNSGMDVAVLVLEPQTTSSVAVVFAGARRPLFYIRQGHREIEELRGTRRAIGGIQPKNREFEKKTLLLPAGSLLYVGSDGLTDQNDRERTKFGKKRLKNLLQTNARLSLAQQYEVINKELSQHMQGVEQRDDILWMGIKV</sequence>
<dbReference type="InterPro" id="IPR011990">
    <property type="entry name" value="TPR-like_helical_dom_sf"/>
</dbReference>
<dbReference type="PROSITE" id="PS50005">
    <property type="entry name" value="TPR"/>
    <property type="match status" value="1"/>
</dbReference>
<keyword evidence="3" id="KW-0175">Coiled coil</keyword>
<dbReference type="eggNOG" id="COG2208">
    <property type="taxonomic scope" value="Bacteria"/>
</dbReference>
<feature type="repeat" description="TPR" evidence="2">
    <location>
        <begin position="182"/>
        <end position="215"/>
    </location>
</feature>
<keyword evidence="4" id="KW-1133">Transmembrane helix</keyword>
<accession>A1ZUC5</accession>
<organism evidence="6 7">
    <name type="scientific">Microscilla marina ATCC 23134</name>
    <dbReference type="NCBI Taxonomy" id="313606"/>
    <lineage>
        <taxon>Bacteria</taxon>
        <taxon>Pseudomonadati</taxon>
        <taxon>Bacteroidota</taxon>
        <taxon>Cytophagia</taxon>
        <taxon>Cytophagales</taxon>
        <taxon>Microscillaceae</taxon>
        <taxon>Microscilla</taxon>
    </lineage>
</organism>
<dbReference type="GO" id="GO:0004674">
    <property type="term" value="F:protein serine/threonine kinase activity"/>
    <property type="evidence" value="ECO:0007669"/>
    <property type="project" value="UniProtKB-KW"/>
</dbReference>
<dbReference type="InterPro" id="IPR001932">
    <property type="entry name" value="PPM-type_phosphatase-like_dom"/>
</dbReference>
<dbReference type="GO" id="GO:0016791">
    <property type="term" value="F:phosphatase activity"/>
    <property type="evidence" value="ECO:0007669"/>
    <property type="project" value="TreeGrafter"/>
</dbReference>
<keyword evidence="6" id="KW-0808">Transferase</keyword>
<dbReference type="InterPro" id="IPR052016">
    <property type="entry name" value="Bact_Sigma-Reg"/>
</dbReference>
<gene>
    <name evidence="6" type="ORF">M23134_07089</name>
</gene>
<keyword evidence="1" id="KW-0378">Hydrolase</keyword>